<evidence type="ECO:0000313" key="1">
    <source>
        <dbReference type="EMBL" id="TWT51777.1"/>
    </source>
</evidence>
<name>A0A5C5WMC5_9BACT</name>
<comment type="caution">
    <text evidence="1">The sequence shown here is derived from an EMBL/GenBank/DDBJ whole genome shotgun (WGS) entry which is preliminary data.</text>
</comment>
<dbReference type="OrthoDB" id="176168at2"/>
<dbReference type="RefSeq" id="WP_146394273.1">
    <property type="nucleotide sequence ID" value="NZ_SJPK01000041.1"/>
</dbReference>
<sequence length="145" mass="16588">MRPSFSWSWAGTYRYNHSGFMPQPTPAVAFQMSISLGWFGRFSGKITEDDHGVPETALVQGRVRGTRISFRKWYPSFWMASESGENIRVPGLKPFVLYYRGDVTHDFAQVNGVWEIPAESRYINEQEWEFPAAAGTWDAAAQNKQ</sequence>
<keyword evidence="2" id="KW-1185">Reference proteome</keyword>
<gene>
    <name evidence="1" type="ORF">CA85_52030</name>
</gene>
<reference evidence="1 2" key="1">
    <citation type="submission" date="2019-02" db="EMBL/GenBank/DDBJ databases">
        <title>Deep-cultivation of Planctomycetes and their phenomic and genomic characterization uncovers novel biology.</title>
        <authorList>
            <person name="Wiegand S."/>
            <person name="Jogler M."/>
            <person name="Boedeker C."/>
            <person name="Pinto D."/>
            <person name="Vollmers J."/>
            <person name="Rivas-Marin E."/>
            <person name="Kohn T."/>
            <person name="Peeters S.H."/>
            <person name="Heuer A."/>
            <person name="Rast P."/>
            <person name="Oberbeckmann S."/>
            <person name="Bunk B."/>
            <person name="Jeske O."/>
            <person name="Meyerdierks A."/>
            <person name="Storesund J.E."/>
            <person name="Kallscheuer N."/>
            <person name="Luecker S."/>
            <person name="Lage O.M."/>
            <person name="Pohl T."/>
            <person name="Merkel B.J."/>
            <person name="Hornburger P."/>
            <person name="Mueller R.-W."/>
            <person name="Bruemmer F."/>
            <person name="Labrenz M."/>
            <person name="Spormann A.M."/>
            <person name="Op Den Camp H."/>
            <person name="Overmann J."/>
            <person name="Amann R."/>
            <person name="Jetten M.S.M."/>
            <person name="Mascher T."/>
            <person name="Medema M.H."/>
            <person name="Devos D.P."/>
            <person name="Kaster A.-K."/>
            <person name="Ovreas L."/>
            <person name="Rohde M."/>
            <person name="Galperin M.Y."/>
            <person name="Jogler C."/>
        </authorList>
    </citation>
    <scope>NUCLEOTIDE SEQUENCE [LARGE SCALE GENOMIC DNA]</scope>
    <source>
        <strain evidence="1 2">CA85</strain>
    </source>
</reference>
<dbReference type="Proteomes" id="UP000318053">
    <property type="component" value="Unassembled WGS sequence"/>
</dbReference>
<evidence type="ECO:0000313" key="2">
    <source>
        <dbReference type="Proteomes" id="UP000318053"/>
    </source>
</evidence>
<proteinExistence type="predicted"/>
<accession>A0A5C5WMC5</accession>
<dbReference type="AlphaFoldDB" id="A0A5C5WMC5"/>
<organism evidence="1 2">
    <name type="scientific">Allorhodopirellula solitaria</name>
    <dbReference type="NCBI Taxonomy" id="2527987"/>
    <lineage>
        <taxon>Bacteria</taxon>
        <taxon>Pseudomonadati</taxon>
        <taxon>Planctomycetota</taxon>
        <taxon>Planctomycetia</taxon>
        <taxon>Pirellulales</taxon>
        <taxon>Pirellulaceae</taxon>
        <taxon>Allorhodopirellula</taxon>
    </lineage>
</organism>
<dbReference type="EMBL" id="SJPK01000041">
    <property type="protein sequence ID" value="TWT51777.1"/>
    <property type="molecule type" value="Genomic_DNA"/>
</dbReference>
<protein>
    <submittedName>
        <fullName evidence="1">Uncharacterized protein</fullName>
    </submittedName>
</protein>